<dbReference type="PATRIC" id="fig|1187852.3.peg.5930"/>
<proteinExistence type="predicted"/>
<sequence>MIDPTKSTDDEEDHPHDPGKAKADLAAASAPGQLKPGDDLEERQDQLLDQAVEETFPASDPISPKRITK</sequence>
<feature type="region of interest" description="Disordered" evidence="1">
    <location>
        <begin position="1"/>
        <end position="69"/>
    </location>
</feature>
<feature type="compositionally biased region" description="Basic and acidic residues" evidence="1">
    <location>
        <begin position="13"/>
        <end position="23"/>
    </location>
</feature>
<comment type="caution">
    <text evidence="2">The sequence shown here is derived from an EMBL/GenBank/DDBJ whole genome shotgun (WGS) entry which is preliminary data.</text>
</comment>
<dbReference type="RefSeq" id="WP_048450818.1">
    <property type="nucleotide sequence ID" value="NZ_LABZ01000067.1"/>
</dbReference>
<name>A0A0J6VTH4_9HYPH</name>
<organism evidence="2 3">
    <name type="scientific">Methylobacterium tarhaniae</name>
    <dbReference type="NCBI Taxonomy" id="1187852"/>
    <lineage>
        <taxon>Bacteria</taxon>
        <taxon>Pseudomonadati</taxon>
        <taxon>Pseudomonadota</taxon>
        <taxon>Alphaproteobacteria</taxon>
        <taxon>Hyphomicrobiales</taxon>
        <taxon>Methylobacteriaceae</taxon>
        <taxon>Methylobacterium</taxon>
    </lineage>
</organism>
<reference evidence="2 3" key="1">
    <citation type="submission" date="2015-03" db="EMBL/GenBank/DDBJ databases">
        <title>Genome sequencing of Methylobacterium tarhaniae DSM 25844.</title>
        <authorList>
            <person name="Chaudhry V."/>
            <person name="Patil P.B."/>
        </authorList>
    </citation>
    <scope>NUCLEOTIDE SEQUENCE [LARGE SCALE GENOMIC DNA]</scope>
    <source>
        <strain evidence="2 3">DSM 25844</strain>
    </source>
</reference>
<dbReference type="AlphaFoldDB" id="A0A0J6VTH4"/>
<dbReference type="Proteomes" id="UP000036449">
    <property type="component" value="Unassembled WGS sequence"/>
</dbReference>
<dbReference type="EMBL" id="LABZ01000067">
    <property type="protein sequence ID" value="KMO42541.1"/>
    <property type="molecule type" value="Genomic_DNA"/>
</dbReference>
<accession>A0A0J6VTH4</accession>
<evidence type="ECO:0000256" key="1">
    <source>
        <dbReference type="SAM" id="MobiDB-lite"/>
    </source>
</evidence>
<gene>
    <name evidence="2" type="ORF">VQ03_10490</name>
</gene>
<evidence type="ECO:0000313" key="3">
    <source>
        <dbReference type="Proteomes" id="UP000036449"/>
    </source>
</evidence>
<evidence type="ECO:0000313" key="2">
    <source>
        <dbReference type="EMBL" id="KMO42541.1"/>
    </source>
</evidence>
<protein>
    <submittedName>
        <fullName evidence="2">Uncharacterized protein</fullName>
    </submittedName>
</protein>
<keyword evidence="3" id="KW-1185">Reference proteome</keyword>